<gene>
    <name evidence="1" type="ORF">PDMSB3_0162</name>
</gene>
<dbReference type="AlphaFoldDB" id="A0A5Q4YV85"/>
<name>A0A5Q4YV85_9BURK</name>
<dbReference type="EMBL" id="LR699554">
    <property type="protein sequence ID" value="VVD31465.1"/>
    <property type="molecule type" value="Genomic_DNA"/>
</dbReference>
<dbReference type="KEGG" id="pdio:PDMSB3_0162.1"/>
<evidence type="ECO:0000313" key="2">
    <source>
        <dbReference type="Proteomes" id="UP000325811"/>
    </source>
</evidence>
<evidence type="ECO:0000313" key="1">
    <source>
        <dbReference type="EMBL" id="VVD31465.1"/>
    </source>
</evidence>
<sequence length="58" mass="6407">MGSSRPGHFVFRFDLARLSVQLRGGAASRNRPQAYRVTSIQVSALPPNSLFFIGFLPD</sequence>
<organism evidence="1 2">
    <name type="scientific">Paraburkholderia dioscoreae</name>
    <dbReference type="NCBI Taxonomy" id="2604047"/>
    <lineage>
        <taxon>Bacteria</taxon>
        <taxon>Pseudomonadati</taxon>
        <taxon>Pseudomonadota</taxon>
        <taxon>Betaproteobacteria</taxon>
        <taxon>Burkholderiales</taxon>
        <taxon>Burkholderiaceae</taxon>
        <taxon>Paraburkholderia</taxon>
    </lineage>
</organism>
<reference evidence="1 2" key="1">
    <citation type="submission" date="2019-08" db="EMBL/GenBank/DDBJ databases">
        <authorList>
            <person name="Herpell B J."/>
        </authorList>
    </citation>
    <scope>NUCLEOTIDE SEQUENCE [LARGE SCALE GENOMIC DNA]</scope>
    <source>
        <strain evidence="2">Msb3</strain>
    </source>
</reference>
<accession>A0A5Q4YV85</accession>
<proteinExistence type="predicted"/>
<keyword evidence="2" id="KW-1185">Reference proteome</keyword>
<dbReference type="Proteomes" id="UP000325811">
    <property type="component" value="Chromosome II"/>
</dbReference>
<protein>
    <submittedName>
        <fullName evidence="1">Uncharacterized protein</fullName>
    </submittedName>
</protein>